<gene>
    <name evidence="1" type="ORF">ABIC20_005945</name>
</gene>
<protein>
    <submittedName>
        <fullName evidence="1">Uncharacterized protein</fullName>
    </submittedName>
</protein>
<proteinExistence type="predicted"/>
<comment type="caution">
    <text evidence="1">The sequence shown here is derived from an EMBL/GenBank/DDBJ whole genome shotgun (WGS) entry which is preliminary data.</text>
</comment>
<sequence length="133" mass="14476">MSGPREARPGAFHGELVDVSWDWKRRHFVGHVSLPLQLLDPFLKEVGTPPHPDDRGAPGQRIPVALLACYGPTEGIQDEEVIAAAALDALIRLAEQGRLRNNGQLALSGRMQRFDDARARAAGVSAPDRGEPR</sequence>
<reference evidence="1 2" key="1">
    <citation type="submission" date="2024-06" db="EMBL/GenBank/DDBJ databases">
        <title>Genomics of switchgrass bacterial isolates.</title>
        <authorList>
            <person name="Shade A."/>
        </authorList>
    </citation>
    <scope>NUCLEOTIDE SEQUENCE [LARGE SCALE GENOMIC DNA]</scope>
    <source>
        <strain evidence="1 2">PvP084</strain>
    </source>
</reference>
<dbReference type="RefSeq" id="WP_209650327.1">
    <property type="nucleotide sequence ID" value="NZ_JBEPNV010000001.1"/>
</dbReference>
<organism evidence="1 2">
    <name type="scientific">Methylobacterium radiotolerans</name>
    <dbReference type="NCBI Taxonomy" id="31998"/>
    <lineage>
        <taxon>Bacteria</taxon>
        <taxon>Pseudomonadati</taxon>
        <taxon>Pseudomonadota</taxon>
        <taxon>Alphaproteobacteria</taxon>
        <taxon>Hyphomicrobiales</taxon>
        <taxon>Methylobacteriaceae</taxon>
        <taxon>Methylobacterium</taxon>
    </lineage>
</organism>
<evidence type="ECO:0000313" key="1">
    <source>
        <dbReference type="EMBL" id="MET3868636.1"/>
    </source>
</evidence>
<name>A0ABV2NQK4_9HYPH</name>
<dbReference type="EMBL" id="JBEPNW010000002">
    <property type="protein sequence ID" value="MET3868636.1"/>
    <property type="molecule type" value="Genomic_DNA"/>
</dbReference>
<dbReference type="Proteomes" id="UP001549119">
    <property type="component" value="Unassembled WGS sequence"/>
</dbReference>
<evidence type="ECO:0000313" key="2">
    <source>
        <dbReference type="Proteomes" id="UP001549119"/>
    </source>
</evidence>
<keyword evidence="2" id="KW-1185">Reference proteome</keyword>
<accession>A0ABV2NQK4</accession>